<evidence type="ECO:0000256" key="8">
    <source>
        <dbReference type="ARBA" id="ARBA00031044"/>
    </source>
</evidence>
<evidence type="ECO:0000256" key="1">
    <source>
        <dbReference type="ARBA" id="ARBA00001947"/>
    </source>
</evidence>
<evidence type="ECO:0000256" key="4">
    <source>
        <dbReference type="ARBA" id="ARBA00011917"/>
    </source>
</evidence>
<feature type="non-terminal residue" evidence="10">
    <location>
        <position position="168"/>
    </location>
</feature>
<dbReference type="CDD" id="cd07723">
    <property type="entry name" value="hydroxyacylglutathione_hydrolase_MBL-fold"/>
    <property type="match status" value="1"/>
</dbReference>
<comment type="pathway">
    <text evidence="2">Secondary metabolite metabolism; methylglyoxal degradation; (R)-lactate from methylglyoxal: step 2/2.</text>
</comment>
<dbReference type="InterPro" id="IPR050110">
    <property type="entry name" value="Glyoxalase_II_hydrolase"/>
</dbReference>
<evidence type="ECO:0000256" key="5">
    <source>
        <dbReference type="ARBA" id="ARBA00022723"/>
    </source>
</evidence>
<dbReference type="EMBL" id="UINC01037516">
    <property type="protein sequence ID" value="SVB33111.1"/>
    <property type="molecule type" value="Genomic_DNA"/>
</dbReference>
<proteinExistence type="inferred from homology"/>
<dbReference type="PANTHER" id="PTHR43705:SF1">
    <property type="entry name" value="HYDROXYACYLGLUTATHIONE HYDROLASE GLOB"/>
    <property type="match status" value="1"/>
</dbReference>
<comment type="cofactor">
    <cofactor evidence="1">
        <name>Zn(2+)</name>
        <dbReference type="ChEBI" id="CHEBI:29105"/>
    </cofactor>
</comment>
<dbReference type="SMART" id="SM00849">
    <property type="entry name" value="Lactamase_B"/>
    <property type="match status" value="1"/>
</dbReference>
<dbReference type="GO" id="GO:0004416">
    <property type="term" value="F:hydroxyacylglutathione hydrolase activity"/>
    <property type="evidence" value="ECO:0007669"/>
    <property type="project" value="UniProtKB-EC"/>
</dbReference>
<dbReference type="PANTHER" id="PTHR43705">
    <property type="entry name" value="HYDROXYACYLGLUTATHIONE HYDROLASE"/>
    <property type="match status" value="1"/>
</dbReference>
<dbReference type="InterPro" id="IPR036866">
    <property type="entry name" value="RibonucZ/Hydroxyglut_hydro"/>
</dbReference>
<feature type="domain" description="Metallo-beta-lactamase" evidence="9">
    <location>
        <begin position="1"/>
        <end position="116"/>
    </location>
</feature>
<keyword evidence="7" id="KW-0862">Zinc</keyword>
<reference evidence="10" key="1">
    <citation type="submission" date="2018-05" db="EMBL/GenBank/DDBJ databases">
        <authorList>
            <person name="Lanie J.A."/>
            <person name="Ng W.-L."/>
            <person name="Kazmierczak K.M."/>
            <person name="Andrzejewski T.M."/>
            <person name="Davidsen T.M."/>
            <person name="Wayne K.J."/>
            <person name="Tettelin H."/>
            <person name="Glass J.I."/>
            <person name="Rusch D."/>
            <person name="Podicherti R."/>
            <person name="Tsui H.-C.T."/>
            <person name="Winkler M.E."/>
        </authorList>
    </citation>
    <scope>NUCLEOTIDE SEQUENCE</scope>
</reference>
<dbReference type="InterPro" id="IPR032282">
    <property type="entry name" value="HAGH_C"/>
</dbReference>
<evidence type="ECO:0000256" key="3">
    <source>
        <dbReference type="ARBA" id="ARBA00006759"/>
    </source>
</evidence>
<protein>
    <recommendedName>
        <fullName evidence="4">hydroxyacylglutathione hydrolase</fullName>
        <ecNumber evidence="4">3.1.2.6</ecNumber>
    </recommendedName>
    <alternativeName>
        <fullName evidence="8">Glyoxalase II</fullName>
    </alternativeName>
</protein>
<evidence type="ECO:0000256" key="6">
    <source>
        <dbReference type="ARBA" id="ARBA00022801"/>
    </source>
</evidence>
<dbReference type="InterPro" id="IPR035680">
    <property type="entry name" value="Clx_II_MBL"/>
</dbReference>
<organism evidence="10">
    <name type="scientific">marine metagenome</name>
    <dbReference type="NCBI Taxonomy" id="408172"/>
    <lineage>
        <taxon>unclassified sequences</taxon>
        <taxon>metagenomes</taxon>
        <taxon>ecological metagenomes</taxon>
    </lineage>
</organism>
<dbReference type="GO" id="GO:0046872">
    <property type="term" value="F:metal ion binding"/>
    <property type="evidence" value="ECO:0007669"/>
    <property type="project" value="UniProtKB-KW"/>
</dbReference>
<evidence type="ECO:0000256" key="7">
    <source>
        <dbReference type="ARBA" id="ARBA00022833"/>
    </source>
</evidence>
<keyword evidence="5" id="KW-0479">Metal-binding</keyword>
<dbReference type="EC" id="3.1.2.6" evidence="4"/>
<dbReference type="InterPro" id="IPR001279">
    <property type="entry name" value="Metallo-B-lactamas"/>
</dbReference>
<gene>
    <name evidence="10" type="ORF">METZ01_LOCUS185965</name>
</gene>
<dbReference type="Gene3D" id="3.60.15.10">
    <property type="entry name" value="Ribonuclease Z/Hydroxyacylglutathione hydrolase-like"/>
    <property type="match status" value="1"/>
</dbReference>
<evidence type="ECO:0000259" key="9">
    <source>
        <dbReference type="SMART" id="SM00849"/>
    </source>
</evidence>
<sequence>LTHHHHDHTSGVRSLLKKYPSAKVYSPNPSIDGTTNLIQNNDLIKTPLNNFEVIATPGHTLDHIILYDKINALLFSGDTLFHLGCGRLFEGTFEQMYTSLQKINNLPDKTLVYCGHEYTMNNLNFLESIFEEIRELKELRTTIEKKINMSSRTIPFFLGDEKRINPFL</sequence>
<keyword evidence="6" id="KW-0378">Hydrolase</keyword>
<dbReference type="SUPFAM" id="SSF56281">
    <property type="entry name" value="Metallo-hydrolase/oxidoreductase"/>
    <property type="match status" value="1"/>
</dbReference>
<accession>A0A382D5V7</accession>
<dbReference type="Pfam" id="PF00753">
    <property type="entry name" value="Lactamase_B"/>
    <property type="match status" value="1"/>
</dbReference>
<comment type="similarity">
    <text evidence="3">Belongs to the metallo-beta-lactamase superfamily. Glyoxalase II family.</text>
</comment>
<feature type="non-terminal residue" evidence="10">
    <location>
        <position position="1"/>
    </location>
</feature>
<name>A0A382D5V7_9ZZZZ</name>
<dbReference type="AlphaFoldDB" id="A0A382D5V7"/>
<evidence type="ECO:0000256" key="2">
    <source>
        <dbReference type="ARBA" id="ARBA00004963"/>
    </source>
</evidence>
<evidence type="ECO:0000313" key="10">
    <source>
        <dbReference type="EMBL" id="SVB33111.1"/>
    </source>
</evidence>
<dbReference type="Pfam" id="PF16123">
    <property type="entry name" value="HAGH_C"/>
    <property type="match status" value="1"/>
</dbReference>